<dbReference type="AlphaFoldDB" id="A0A9Q0CUW7"/>
<evidence type="ECO:0000256" key="1">
    <source>
        <dbReference type="ARBA" id="ARBA00002904"/>
    </source>
</evidence>
<evidence type="ECO:0000256" key="3">
    <source>
        <dbReference type="ARBA" id="ARBA00012925"/>
    </source>
</evidence>
<feature type="binding site" evidence="7">
    <location>
        <position position="132"/>
    </location>
    <ligand>
        <name>Zn(2+)</name>
        <dbReference type="ChEBI" id="CHEBI:29105"/>
    </ligand>
</feature>
<dbReference type="SUPFAM" id="SSF53056">
    <property type="entry name" value="beta-carbonic anhydrase, cab"/>
    <property type="match status" value="1"/>
</dbReference>
<dbReference type="SMART" id="SM00947">
    <property type="entry name" value="Pro_CA"/>
    <property type="match status" value="1"/>
</dbReference>
<feature type="binding site" evidence="7">
    <location>
        <position position="194"/>
    </location>
    <ligand>
        <name>Zn(2+)</name>
        <dbReference type="ChEBI" id="CHEBI:29105"/>
    </ligand>
</feature>
<dbReference type="Gene3D" id="3.40.1050.10">
    <property type="entry name" value="Carbonic anhydrase"/>
    <property type="match status" value="1"/>
</dbReference>
<dbReference type="EC" id="4.2.1.1" evidence="3 8"/>
<dbReference type="Pfam" id="PF00484">
    <property type="entry name" value="Pro_CA"/>
    <property type="match status" value="1"/>
</dbReference>
<dbReference type="PANTHER" id="PTHR11002">
    <property type="entry name" value="CARBONIC ANHYDRASE"/>
    <property type="match status" value="1"/>
</dbReference>
<name>A0A9Q0CUW7_9POAL</name>
<dbReference type="CDD" id="cd00884">
    <property type="entry name" value="beta_CA_cladeB"/>
    <property type="match status" value="1"/>
</dbReference>
<evidence type="ECO:0000256" key="6">
    <source>
        <dbReference type="ARBA" id="ARBA00048348"/>
    </source>
</evidence>
<dbReference type="GO" id="GO:0004089">
    <property type="term" value="F:carbonate dehydratase activity"/>
    <property type="evidence" value="ECO:0007669"/>
    <property type="project" value="UniProtKB-UniRule"/>
</dbReference>
<sequence length="308" mass="34139">MAALLRAPLSSGVQLASKLSENESIDMPFAKSTISINDRRMKQCKSLSTGLIVRGLNQSNRRHLAKASNDSMDIESTTVAENKVVGRNQGIGGVEVLKNRFLEFKESNYLSNSKHYEKLAEAQEPKYFVIACCDSRVCPTKILGLQPGESFTVRNIANLVPPYEHGPSETTSAVEFASTFSSIRDIVVIGHSKCGGINALMRNSGDNGKCIEGWLSVAKSARITTEAAYGYLSFEKQCQHCEMESVNSSLLNLLTYPCIEKKVTEGVLNLHGGYYNFVDCSFEYWTLDYRPELEGGSKYGFKNHSVWR</sequence>
<dbReference type="InterPro" id="IPR045066">
    <property type="entry name" value="Beta_CA_cladeB"/>
</dbReference>
<keyword evidence="10" id="KW-1185">Reference proteome</keyword>
<reference evidence="9" key="1">
    <citation type="journal article" date="2022" name="Cell">
        <title>Repeat-based holocentromeres influence genome architecture and karyotype evolution.</title>
        <authorList>
            <person name="Hofstatter P.G."/>
            <person name="Thangavel G."/>
            <person name="Lux T."/>
            <person name="Neumann P."/>
            <person name="Vondrak T."/>
            <person name="Novak P."/>
            <person name="Zhang M."/>
            <person name="Costa L."/>
            <person name="Castellani M."/>
            <person name="Scott A."/>
            <person name="Toegelov H."/>
            <person name="Fuchs J."/>
            <person name="Mata-Sucre Y."/>
            <person name="Dias Y."/>
            <person name="Vanzela A.L.L."/>
            <person name="Huettel B."/>
            <person name="Almeida C.C.S."/>
            <person name="Simkova H."/>
            <person name="Souza G."/>
            <person name="Pedrosa-Harand A."/>
            <person name="Macas J."/>
            <person name="Mayer K.F.X."/>
            <person name="Houben A."/>
            <person name="Marques A."/>
        </authorList>
    </citation>
    <scope>NUCLEOTIDE SEQUENCE</scope>
    <source>
        <strain evidence="9">RhyBre1mFocal</strain>
    </source>
</reference>
<dbReference type="OrthoDB" id="10248475at2759"/>
<evidence type="ECO:0000256" key="8">
    <source>
        <dbReference type="RuleBase" id="RU003956"/>
    </source>
</evidence>
<keyword evidence="5 8" id="KW-0456">Lyase</keyword>
<dbReference type="InterPro" id="IPR001765">
    <property type="entry name" value="Carbonic_anhydrase"/>
</dbReference>
<organism evidence="9 10">
    <name type="scientific">Rhynchospora breviuscula</name>
    <dbReference type="NCBI Taxonomy" id="2022672"/>
    <lineage>
        <taxon>Eukaryota</taxon>
        <taxon>Viridiplantae</taxon>
        <taxon>Streptophyta</taxon>
        <taxon>Embryophyta</taxon>
        <taxon>Tracheophyta</taxon>
        <taxon>Spermatophyta</taxon>
        <taxon>Magnoliopsida</taxon>
        <taxon>Liliopsida</taxon>
        <taxon>Poales</taxon>
        <taxon>Cyperaceae</taxon>
        <taxon>Cyperoideae</taxon>
        <taxon>Rhynchosporeae</taxon>
        <taxon>Rhynchospora</taxon>
    </lineage>
</organism>
<dbReference type="FunFam" id="3.40.1050.10:FF:000003">
    <property type="entry name" value="Carbonic anhydrase"/>
    <property type="match status" value="1"/>
</dbReference>
<comment type="catalytic activity">
    <reaction evidence="6 8">
        <text>hydrogencarbonate + H(+) = CO2 + H2O</text>
        <dbReference type="Rhea" id="RHEA:10748"/>
        <dbReference type="ChEBI" id="CHEBI:15377"/>
        <dbReference type="ChEBI" id="CHEBI:15378"/>
        <dbReference type="ChEBI" id="CHEBI:16526"/>
        <dbReference type="ChEBI" id="CHEBI:17544"/>
        <dbReference type="EC" id="4.2.1.1"/>
    </reaction>
</comment>
<accession>A0A9Q0CUW7</accession>
<evidence type="ECO:0000313" key="9">
    <source>
        <dbReference type="EMBL" id="KAJ1700585.1"/>
    </source>
</evidence>
<comment type="caution">
    <text evidence="9">The sequence shown here is derived from an EMBL/GenBank/DDBJ whole genome shotgun (WGS) entry which is preliminary data.</text>
</comment>
<comment type="function">
    <text evidence="1 8">Reversible hydration of carbon dioxide.</text>
</comment>
<dbReference type="EMBL" id="JAMQYH010000001">
    <property type="protein sequence ID" value="KAJ1700585.1"/>
    <property type="molecule type" value="Genomic_DNA"/>
</dbReference>
<protein>
    <recommendedName>
        <fullName evidence="3 8">Carbonic anhydrase</fullName>
        <ecNumber evidence="3 8">4.2.1.1</ecNumber>
    </recommendedName>
    <alternativeName>
        <fullName evidence="8">Carbonate dehydratase</fullName>
    </alternativeName>
</protein>
<comment type="cofactor">
    <cofactor evidence="7">
        <name>Zn(2+)</name>
        <dbReference type="ChEBI" id="CHEBI:29105"/>
    </cofactor>
    <text evidence="7">Binds 1 zinc ion per subunit.</text>
</comment>
<keyword evidence="7" id="KW-0479">Metal-binding</keyword>
<dbReference type="Proteomes" id="UP001151287">
    <property type="component" value="Unassembled WGS sequence"/>
</dbReference>
<dbReference type="GO" id="GO:0008270">
    <property type="term" value="F:zinc ion binding"/>
    <property type="evidence" value="ECO:0007669"/>
    <property type="project" value="UniProtKB-UniRule"/>
</dbReference>
<evidence type="ECO:0000256" key="4">
    <source>
        <dbReference type="ARBA" id="ARBA00022833"/>
    </source>
</evidence>
<feature type="binding site" evidence="7">
    <location>
        <position position="191"/>
    </location>
    <ligand>
        <name>Zn(2+)</name>
        <dbReference type="ChEBI" id="CHEBI:29105"/>
    </ligand>
</feature>
<gene>
    <name evidence="9" type="ORF">LUZ63_000364</name>
</gene>
<feature type="binding site" evidence="7">
    <location>
        <position position="134"/>
    </location>
    <ligand>
        <name>Zn(2+)</name>
        <dbReference type="ChEBI" id="CHEBI:29105"/>
    </ligand>
</feature>
<evidence type="ECO:0000256" key="5">
    <source>
        <dbReference type="ARBA" id="ARBA00023239"/>
    </source>
</evidence>
<dbReference type="PANTHER" id="PTHR11002:SF12">
    <property type="entry name" value="CARBONIC ANHYDRASE"/>
    <property type="match status" value="1"/>
</dbReference>
<proteinExistence type="inferred from homology"/>
<dbReference type="InterPro" id="IPR036874">
    <property type="entry name" value="Carbonic_anhydrase_sf"/>
</dbReference>
<evidence type="ECO:0000313" key="10">
    <source>
        <dbReference type="Proteomes" id="UP001151287"/>
    </source>
</evidence>
<evidence type="ECO:0000256" key="2">
    <source>
        <dbReference type="ARBA" id="ARBA00006217"/>
    </source>
</evidence>
<evidence type="ECO:0000256" key="7">
    <source>
        <dbReference type="PIRSR" id="PIRSR601765-1"/>
    </source>
</evidence>
<keyword evidence="4 7" id="KW-0862">Zinc</keyword>
<comment type="similarity">
    <text evidence="2 8">Belongs to the beta-class carbonic anhydrase family.</text>
</comment>